<dbReference type="GO" id="GO:0016020">
    <property type="term" value="C:membrane"/>
    <property type="evidence" value="ECO:0007669"/>
    <property type="project" value="UniProtKB-SubCell"/>
</dbReference>
<feature type="transmembrane region" description="Helical" evidence="5">
    <location>
        <begin position="56"/>
        <end position="76"/>
    </location>
</feature>
<dbReference type="AlphaFoldDB" id="A0A562U2U7"/>
<dbReference type="PANTHER" id="PTHR38480">
    <property type="entry name" value="SLR0254 PROTEIN"/>
    <property type="match status" value="1"/>
</dbReference>
<evidence type="ECO:0000313" key="8">
    <source>
        <dbReference type="Proteomes" id="UP000317010"/>
    </source>
</evidence>
<dbReference type="OrthoDB" id="9814143at2"/>
<keyword evidence="3 5" id="KW-1133">Transmembrane helix</keyword>
<reference evidence="7 8" key="1">
    <citation type="submission" date="2019-07" db="EMBL/GenBank/DDBJ databases">
        <title>Genomic Encyclopedia of Archaeal and Bacterial Type Strains, Phase II (KMG-II): from individual species to whole genera.</title>
        <authorList>
            <person name="Goeker M."/>
        </authorList>
    </citation>
    <scope>NUCLEOTIDE SEQUENCE [LARGE SCALE GENOMIC DNA]</scope>
    <source>
        <strain evidence="7 8">ATCC BAA-1854</strain>
    </source>
</reference>
<keyword evidence="2 5" id="KW-0812">Transmembrane</keyword>
<evidence type="ECO:0000256" key="4">
    <source>
        <dbReference type="ARBA" id="ARBA00023136"/>
    </source>
</evidence>
<evidence type="ECO:0000256" key="5">
    <source>
        <dbReference type="SAM" id="Phobius"/>
    </source>
</evidence>
<comment type="caution">
    <text evidence="7">The sequence shown here is derived from an EMBL/GenBank/DDBJ whole genome shotgun (WGS) entry which is preliminary data.</text>
</comment>
<evidence type="ECO:0000256" key="1">
    <source>
        <dbReference type="ARBA" id="ARBA00004141"/>
    </source>
</evidence>
<proteinExistence type="predicted"/>
<name>A0A562U2U7_9SPHI</name>
<dbReference type="EMBL" id="VLLI01000006">
    <property type="protein sequence ID" value="TWI99828.1"/>
    <property type="molecule type" value="Genomic_DNA"/>
</dbReference>
<evidence type="ECO:0000259" key="6">
    <source>
        <dbReference type="Pfam" id="PF06271"/>
    </source>
</evidence>
<dbReference type="PANTHER" id="PTHR38480:SF1">
    <property type="entry name" value="SLR0254 PROTEIN"/>
    <property type="match status" value="1"/>
</dbReference>
<dbReference type="RefSeq" id="WP_144912524.1">
    <property type="nucleotide sequence ID" value="NZ_VLLI01000006.1"/>
</dbReference>
<sequence length="241" mass="27134">METITVHTTQNIDIDYEVGGLGERILAYLIDAGFFAALMIIGGIALSSVLGQSVKYFFIAIGLLLLFYDLLCETFFNGQTAGKYVMKIKVISLDGNRAKFSQYLLRWLFRMVDFSLSWWVCGVLTIALTDKGQRVGDLVAGTAVVRTVPRTKRDKVVFNHFDDTYTVVFTQVSQLSDSDIGLIHEVIQTYLKTGNTQVVYHMADKIRRHLQISLPPEMNSMQFLQTILKDYSHVTAQADAL</sequence>
<dbReference type="Proteomes" id="UP000317010">
    <property type="component" value="Unassembled WGS sequence"/>
</dbReference>
<comment type="subcellular location">
    <subcellularLocation>
        <location evidence="1">Membrane</location>
        <topology evidence="1">Multi-pass membrane protein</topology>
    </subcellularLocation>
</comment>
<protein>
    <submittedName>
        <fullName evidence="7">Putative RDD family membrane protein YckC</fullName>
    </submittedName>
</protein>
<keyword evidence="4 5" id="KW-0472">Membrane</keyword>
<evidence type="ECO:0000256" key="2">
    <source>
        <dbReference type="ARBA" id="ARBA00022692"/>
    </source>
</evidence>
<feature type="transmembrane region" description="Helical" evidence="5">
    <location>
        <begin position="25"/>
        <end position="49"/>
    </location>
</feature>
<evidence type="ECO:0000313" key="7">
    <source>
        <dbReference type="EMBL" id="TWI99828.1"/>
    </source>
</evidence>
<gene>
    <name evidence="7" type="ORF">JN11_02243</name>
</gene>
<feature type="transmembrane region" description="Helical" evidence="5">
    <location>
        <begin position="107"/>
        <end position="128"/>
    </location>
</feature>
<dbReference type="InterPro" id="IPR010432">
    <property type="entry name" value="RDD"/>
</dbReference>
<feature type="domain" description="RDD" evidence="6">
    <location>
        <begin position="19"/>
        <end position="141"/>
    </location>
</feature>
<keyword evidence="8" id="KW-1185">Reference proteome</keyword>
<evidence type="ECO:0000256" key="3">
    <source>
        <dbReference type="ARBA" id="ARBA00022989"/>
    </source>
</evidence>
<accession>A0A562U2U7</accession>
<dbReference type="Pfam" id="PF06271">
    <property type="entry name" value="RDD"/>
    <property type="match status" value="1"/>
</dbReference>
<organism evidence="7 8">
    <name type="scientific">Mucilaginibacter frigoritolerans</name>
    <dbReference type="NCBI Taxonomy" id="652788"/>
    <lineage>
        <taxon>Bacteria</taxon>
        <taxon>Pseudomonadati</taxon>
        <taxon>Bacteroidota</taxon>
        <taxon>Sphingobacteriia</taxon>
        <taxon>Sphingobacteriales</taxon>
        <taxon>Sphingobacteriaceae</taxon>
        <taxon>Mucilaginibacter</taxon>
    </lineage>
</organism>